<proteinExistence type="predicted"/>
<dbReference type="EMBL" id="GIBP01010756">
    <property type="protein sequence ID" value="NDV39725.1"/>
    <property type="molecule type" value="Transcribed_RNA"/>
</dbReference>
<dbReference type="SUPFAM" id="SSF55874">
    <property type="entry name" value="ATPase domain of HSP90 chaperone/DNA topoisomerase II/histidine kinase"/>
    <property type="match status" value="1"/>
</dbReference>
<dbReference type="GO" id="GO:0030544">
    <property type="term" value="F:Hsp70 protein binding"/>
    <property type="evidence" value="ECO:0007669"/>
    <property type="project" value="TreeGrafter"/>
</dbReference>
<dbReference type="PANTHER" id="PTHR15600">
    <property type="entry name" value="SACSIN"/>
    <property type="match status" value="1"/>
</dbReference>
<dbReference type="AlphaFoldDB" id="A0A6B2LS16"/>
<evidence type="ECO:0000313" key="2">
    <source>
        <dbReference type="EMBL" id="NDV39725.1"/>
    </source>
</evidence>
<protein>
    <recommendedName>
        <fullName evidence="1">Sacsin/Nov domain-containing protein</fullName>
    </recommendedName>
</protein>
<accession>A0A6B2LS16</accession>
<dbReference type="Pfam" id="PF25794">
    <property type="entry name" value="SACS"/>
    <property type="match status" value="1"/>
</dbReference>
<evidence type="ECO:0000259" key="1">
    <source>
        <dbReference type="Pfam" id="PF25794"/>
    </source>
</evidence>
<dbReference type="InterPro" id="IPR036890">
    <property type="entry name" value="HATPase_C_sf"/>
</dbReference>
<dbReference type="PANTHER" id="PTHR15600:SF42">
    <property type="entry name" value="SACSIN"/>
    <property type="match status" value="1"/>
</dbReference>
<organism evidence="2">
    <name type="scientific">Arcella intermedia</name>
    <dbReference type="NCBI Taxonomy" id="1963864"/>
    <lineage>
        <taxon>Eukaryota</taxon>
        <taxon>Amoebozoa</taxon>
        <taxon>Tubulinea</taxon>
        <taxon>Elardia</taxon>
        <taxon>Arcellinida</taxon>
        <taxon>Sphaerothecina</taxon>
        <taxon>Arcellidae</taxon>
        <taxon>Arcella</taxon>
    </lineage>
</organism>
<dbReference type="InterPro" id="IPR052972">
    <property type="entry name" value="Sacsin_chaperone_reg"/>
</dbReference>
<name>A0A6B2LS16_9EUKA</name>
<reference evidence="2" key="1">
    <citation type="journal article" date="2020" name="J. Eukaryot. Microbiol.">
        <title>De novo Sequencing, Assembly and Annotation of the Transcriptome for the Free-Living Testate Amoeba Arcella intermedia.</title>
        <authorList>
            <person name="Ribeiro G.M."/>
            <person name="Porfirio-Sousa A.L."/>
            <person name="Maurer-Alcala X.X."/>
            <person name="Katz L.A."/>
            <person name="Lahr D.J.G."/>
        </authorList>
    </citation>
    <scope>NUCLEOTIDE SEQUENCE</scope>
</reference>
<feature type="domain" description="Sacsin/Nov" evidence="1">
    <location>
        <begin position="3"/>
        <end position="113"/>
    </location>
</feature>
<sequence length="115" mass="13274">MVDPDKIGRFGLGFCSIFHITDVPSFISGTQISFFDPHETNLPNKKRGVKGNFVRDNLGAKYPRQFESYNIFGFNEKKEYPSTLFRFPLRSKPSTISQRVYTNELISKLFEDLVV</sequence>
<dbReference type="InterPro" id="IPR058210">
    <property type="entry name" value="SACS/Nov_dom"/>
</dbReference>